<sequence length="768" mass="85663">MIVDSWAKEWRFWKNLKRSGGEKRPIESASEQLEPAIAVVDKKRNATAAFLAGGAFGWDASHLGSAALSQRIADLERIVQHYTGDSHLDSETIRRMARGFDCQEQISSLQTPPPPARLANPSSNGSDIVGIDEENFTIKPLANNITHYSGEFSHWNFSMRIKQWIDQSVPCDNSNQAPNSTDFKEYYRAEELQSPSNVARTSLASLPPRGIANFLVNSFFKHAEANYFFIERHWLEEKLDTAYERAITLSHRDVGTVCVIFAVLAIGTQYAYLESYSEHPEESNNTSGPNASRPFSEDTVGVMFYQQACILLRDVITISSLESVQAFLLIGIYTLPLDASGLSYIYLNLAIKLAIQNGMHRKYPSDALDASVHEIRNRVWWTAYTIERRVGIFHGRPISISELDVDVDLPIDTSELWPSTTSLHTSHFLATLHLNQVLGKMSHEITVLRRSSKHQTTNGLGRLVELHSELLSWWDKLPDDLHAKESSTQTPVTRQSMHLRLEYCLIRIFVGRAFIFPKGSSRNTGSISAGSPASQDAAPPPPPRKSPTAGRTHSRDLLVADCIEASLAVVDTCRTLRNTIGLARASYTEFSACRAALLVIITQCLQRKTIRFRRALRDGISILKEMSAGCESARSEMSLIEAFERVVAKLDAAAAEGEADSEYSRFKKWEQLLKGNTSSTDRANEANEGLSVSLGPQPISTWRPSEGPMQRQGTFPMPSYTPFFGIDSNLASFPQTMDEFSSFLTYNFGTGHDYSHVVDTENSWMGSV</sequence>
<protein>
    <submittedName>
        <fullName evidence="1">Uncharacterized protein</fullName>
    </submittedName>
</protein>
<comment type="caution">
    <text evidence="1">The sequence shown here is derived from an EMBL/GenBank/DDBJ whole genome shotgun (WGS) entry which is preliminary data.</text>
</comment>
<dbReference type="Proteomes" id="UP001153331">
    <property type="component" value="Unassembled WGS sequence"/>
</dbReference>
<evidence type="ECO:0000313" key="2">
    <source>
        <dbReference type="Proteomes" id="UP001153331"/>
    </source>
</evidence>
<reference evidence="1" key="1">
    <citation type="submission" date="2022-11" db="EMBL/GenBank/DDBJ databases">
        <title>Genome Sequence of Boeremia exigua.</title>
        <authorList>
            <person name="Buettner E."/>
        </authorList>
    </citation>
    <scope>NUCLEOTIDE SEQUENCE</scope>
    <source>
        <strain evidence="1">CU02</strain>
    </source>
</reference>
<gene>
    <name evidence="1" type="ORF">OPT61_g801</name>
</gene>
<accession>A0ACC2ISG4</accession>
<dbReference type="EMBL" id="JAPHNI010000028">
    <property type="protein sequence ID" value="KAJ8118143.1"/>
    <property type="molecule type" value="Genomic_DNA"/>
</dbReference>
<proteinExistence type="predicted"/>
<keyword evidence="2" id="KW-1185">Reference proteome</keyword>
<evidence type="ECO:0000313" key="1">
    <source>
        <dbReference type="EMBL" id="KAJ8118143.1"/>
    </source>
</evidence>
<name>A0ACC2ISG4_9PLEO</name>
<organism evidence="1 2">
    <name type="scientific">Boeremia exigua</name>
    <dbReference type="NCBI Taxonomy" id="749465"/>
    <lineage>
        <taxon>Eukaryota</taxon>
        <taxon>Fungi</taxon>
        <taxon>Dikarya</taxon>
        <taxon>Ascomycota</taxon>
        <taxon>Pezizomycotina</taxon>
        <taxon>Dothideomycetes</taxon>
        <taxon>Pleosporomycetidae</taxon>
        <taxon>Pleosporales</taxon>
        <taxon>Pleosporineae</taxon>
        <taxon>Didymellaceae</taxon>
        <taxon>Boeremia</taxon>
    </lineage>
</organism>